<gene>
    <name evidence="1" type="ORF">PGLA1383_LOCUS4948</name>
</gene>
<reference evidence="1" key="1">
    <citation type="submission" date="2021-02" db="EMBL/GenBank/DDBJ databases">
        <authorList>
            <person name="Dougan E. K."/>
            <person name="Rhodes N."/>
            <person name="Thang M."/>
            <person name="Chan C."/>
        </authorList>
    </citation>
    <scope>NUCLEOTIDE SEQUENCE</scope>
</reference>
<feature type="non-terminal residue" evidence="1">
    <location>
        <position position="151"/>
    </location>
</feature>
<accession>A0A813DKD1</accession>
<comment type="caution">
    <text evidence="1">The sequence shown here is derived from an EMBL/GenBank/DDBJ whole genome shotgun (WGS) entry which is preliminary data.</text>
</comment>
<evidence type="ECO:0000313" key="1">
    <source>
        <dbReference type="EMBL" id="CAE8586052.1"/>
    </source>
</evidence>
<sequence length="151" mass="17516">MGLVCRSYDDASLQSGLPEEHHRAFDLELGSWFPALTWLIKEFRLRVGYETPDEEAGIRFWMDRFERTRSGYEATVEPQVSLWMQMDDETSTQSVPSEVQEARVSEARSWPREAVERRMFQLFELRRKICPTTPILVPMASQLGKRGVATS</sequence>
<proteinExistence type="predicted"/>
<keyword evidence="2" id="KW-1185">Reference proteome</keyword>
<organism evidence="1 2">
    <name type="scientific">Polarella glacialis</name>
    <name type="common">Dinoflagellate</name>
    <dbReference type="NCBI Taxonomy" id="89957"/>
    <lineage>
        <taxon>Eukaryota</taxon>
        <taxon>Sar</taxon>
        <taxon>Alveolata</taxon>
        <taxon>Dinophyceae</taxon>
        <taxon>Suessiales</taxon>
        <taxon>Suessiaceae</taxon>
        <taxon>Polarella</taxon>
    </lineage>
</organism>
<evidence type="ECO:0000313" key="2">
    <source>
        <dbReference type="Proteomes" id="UP000654075"/>
    </source>
</evidence>
<dbReference type="OrthoDB" id="445030at2759"/>
<protein>
    <submittedName>
        <fullName evidence="1">Uncharacterized protein</fullName>
    </submittedName>
</protein>
<dbReference type="EMBL" id="CAJNNV010001893">
    <property type="protein sequence ID" value="CAE8586052.1"/>
    <property type="molecule type" value="Genomic_DNA"/>
</dbReference>
<dbReference type="Proteomes" id="UP000654075">
    <property type="component" value="Unassembled WGS sequence"/>
</dbReference>
<name>A0A813DKD1_POLGL</name>
<dbReference type="AlphaFoldDB" id="A0A813DKD1"/>